<dbReference type="EMBL" id="CAVMJV010000002">
    <property type="protein sequence ID" value="CAK5016085.1"/>
    <property type="molecule type" value="Genomic_DNA"/>
</dbReference>
<sequence>MIAPLEEFLRYRIRYIFFNEKRQGKKWESDLGMDVISTEIMKGMKEISDVTGFKKFEEINLNDFIVVKNSQGYLSVKFIYIHDEGTKKSEKIFTKEQIKKSLKLNKLVNNEAFKFYKLILKEKESFIETKKRVIKGYGKLFWLKLFMQMFAKLHKDRNKEKSLISSYLIPRTCLYALSGNLKKFEIRNDDDDFLFKTWQEFVKGEKKTKTKSFKNFDELLGNMFDYDWLNNCSMGNEEKHGNNLDMIDQEDGVNDKENEEINEDYLIKDEVNKDNSMIGKENDGKDKDNDKNDKVDDEKDKKDEDKVTKCVNKIKERLKKEKENCKSPTEGPDGEGEFKSLPFMNVLQP</sequence>
<name>A0ACB0XTA5_MELEN</name>
<accession>A0ACB0XTA5</accession>
<proteinExistence type="predicted"/>
<evidence type="ECO:0000313" key="2">
    <source>
        <dbReference type="Proteomes" id="UP001497535"/>
    </source>
</evidence>
<comment type="caution">
    <text evidence="1">The sequence shown here is derived from an EMBL/GenBank/DDBJ whole genome shotgun (WGS) entry which is preliminary data.</text>
</comment>
<organism evidence="1 2">
    <name type="scientific">Meloidogyne enterolobii</name>
    <name type="common">Root-knot nematode worm</name>
    <name type="synonym">Meloidogyne mayaguensis</name>
    <dbReference type="NCBI Taxonomy" id="390850"/>
    <lineage>
        <taxon>Eukaryota</taxon>
        <taxon>Metazoa</taxon>
        <taxon>Ecdysozoa</taxon>
        <taxon>Nematoda</taxon>
        <taxon>Chromadorea</taxon>
        <taxon>Rhabditida</taxon>
        <taxon>Tylenchina</taxon>
        <taxon>Tylenchomorpha</taxon>
        <taxon>Tylenchoidea</taxon>
        <taxon>Meloidogynidae</taxon>
        <taxon>Meloidogyninae</taxon>
        <taxon>Meloidogyne</taxon>
    </lineage>
</organism>
<dbReference type="Proteomes" id="UP001497535">
    <property type="component" value="Unassembled WGS sequence"/>
</dbReference>
<keyword evidence="2" id="KW-1185">Reference proteome</keyword>
<gene>
    <name evidence="1" type="ORF">MENTE1834_LOCUS3198</name>
</gene>
<evidence type="ECO:0000313" key="1">
    <source>
        <dbReference type="EMBL" id="CAK5016085.1"/>
    </source>
</evidence>
<reference evidence="1" key="1">
    <citation type="submission" date="2023-11" db="EMBL/GenBank/DDBJ databases">
        <authorList>
            <person name="Poullet M."/>
        </authorList>
    </citation>
    <scope>NUCLEOTIDE SEQUENCE</scope>
    <source>
        <strain evidence="1">E1834</strain>
    </source>
</reference>
<protein>
    <submittedName>
        <fullName evidence="1">Uncharacterized protein</fullName>
    </submittedName>
</protein>